<evidence type="ECO:0000256" key="8">
    <source>
        <dbReference type="RuleBase" id="RU361262"/>
    </source>
</evidence>
<evidence type="ECO:0000259" key="10">
    <source>
        <dbReference type="PROSITE" id="PS51635"/>
    </source>
</evidence>
<evidence type="ECO:0000256" key="6">
    <source>
        <dbReference type="ARBA" id="ARBA00025642"/>
    </source>
</evidence>
<dbReference type="Pfam" id="PF01734">
    <property type="entry name" value="Patatin"/>
    <property type="match status" value="1"/>
</dbReference>
<comment type="domain">
    <text evidence="8">The nitrogen atoms of the two glycine residues in the GGXR motif define the oxyanion hole, and stabilize the oxyanion that forms during the nucleophilic attack by the catalytic serine during substrate cleavage.</text>
</comment>
<dbReference type="PANTHER" id="PTHR32176:SF103">
    <property type="entry name" value="OS08G0376550 PROTEIN"/>
    <property type="match status" value="1"/>
</dbReference>
<feature type="short sequence motif" description="GXGXXG" evidence="7">
    <location>
        <begin position="32"/>
        <end position="37"/>
    </location>
</feature>
<evidence type="ECO:0000256" key="3">
    <source>
        <dbReference type="ARBA" id="ARBA00022821"/>
    </source>
</evidence>
<dbReference type="GO" id="GO:0016042">
    <property type="term" value="P:lipid catabolic process"/>
    <property type="evidence" value="ECO:0007669"/>
    <property type="project" value="UniProtKB-UniRule"/>
</dbReference>
<dbReference type="AlphaFoldDB" id="A0AAV8DD43"/>
<keyword evidence="3" id="KW-0611">Plant defense</keyword>
<dbReference type="EMBL" id="JAMFTS010000004">
    <property type="protein sequence ID" value="KAJ4764784.1"/>
    <property type="molecule type" value="Genomic_DNA"/>
</dbReference>
<dbReference type="InterPro" id="IPR002641">
    <property type="entry name" value="PNPLA_dom"/>
</dbReference>
<organism evidence="11 12">
    <name type="scientific">Rhynchospora pubera</name>
    <dbReference type="NCBI Taxonomy" id="906938"/>
    <lineage>
        <taxon>Eukaryota</taxon>
        <taxon>Viridiplantae</taxon>
        <taxon>Streptophyta</taxon>
        <taxon>Embryophyta</taxon>
        <taxon>Tracheophyta</taxon>
        <taxon>Spermatophyta</taxon>
        <taxon>Magnoliopsida</taxon>
        <taxon>Liliopsida</taxon>
        <taxon>Poales</taxon>
        <taxon>Cyperaceae</taxon>
        <taxon>Cyperoideae</taxon>
        <taxon>Rhynchosporeae</taxon>
        <taxon>Rhynchospora</taxon>
    </lineage>
</organism>
<proteinExistence type="inferred from homology"/>
<dbReference type="SUPFAM" id="SSF52151">
    <property type="entry name" value="FabD/lysophospholipase-like"/>
    <property type="match status" value="1"/>
</dbReference>
<feature type="domain" description="PNPLA" evidence="10">
    <location>
        <begin position="28"/>
        <end position="234"/>
    </location>
</feature>
<dbReference type="PANTHER" id="PTHR32176">
    <property type="entry name" value="XYLOSE ISOMERASE"/>
    <property type="match status" value="1"/>
</dbReference>
<comment type="similarity">
    <text evidence="1 8">Belongs to the patatin family.</text>
</comment>
<keyword evidence="4 7" id="KW-0442">Lipid degradation</keyword>
<evidence type="ECO:0000313" key="11">
    <source>
        <dbReference type="EMBL" id="KAJ4764784.1"/>
    </source>
</evidence>
<evidence type="ECO:0000256" key="5">
    <source>
        <dbReference type="ARBA" id="ARBA00023098"/>
    </source>
</evidence>
<dbReference type="PROSITE" id="PS51635">
    <property type="entry name" value="PNPLA"/>
    <property type="match status" value="1"/>
</dbReference>
<dbReference type="Gene3D" id="3.40.1090.10">
    <property type="entry name" value="Cytosolic phospholipase A2 catalytic domain"/>
    <property type="match status" value="1"/>
</dbReference>
<keyword evidence="2 7" id="KW-0378">Hydrolase</keyword>
<feature type="active site" description="Proton acceptor" evidence="7">
    <location>
        <position position="221"/>
    </location>
</feature>
<comment type="function">
    <text evidence="8">Lipolytic acyl hydrolase (LAH).</text>
</comment>
<name>A0AAV8DD43_9POAL</name>
<comment type="caution">
    <text evidence="7">Lacks conserved residue(s) required for the propagation of feature annotation.</text>
</comment>
<dbReference type="GO" id="GO:0047372">
    <property type="term" value="F:monoacylglycerol lipase activity"/>
    <property type="evidence" value="ECO:0007669"/>
    <property type="project" value="TreeGrafter"/>
</dbReference>
<dbReference type="InterPro" id="IPR016035">
    <property type="entry name" value="Acyl_Trfase/lysoPLipase"/>
</dbReference>
<dbReference type="EC" id="3.1.1.-" evidence="8"/>
<evidence type="ECO:0000256" key="9">
    <source>
        <dbReference type="SAM" id="MobiDB-lite"/>
    </source>
</evidence>
<evidence type="ECO:0000313" key="12">
    <source>
        <dbReference type="Proteomes" id="UP001140206"/>
    </source>
</evidence>
<sequence>MESNGDSVNDMPRMPPPSMGSSNTVTILSIDGGGVKGVIPGTILAYLESKLQELDGPDVRLADYFDVIAGTSTGGLIATMLAAPNKQNRPFFSAKEINQFYLDHCTKIFPPKSGAIGKATTLISSVKGPKYCGTYLRSLVREMLGETTISETLTNLVIPTFDIKSLEPTIFTTIDGKKTPLMNALLSDVCISTSAAPTFLPGHYFETKDSEGNIREFNLIDVGLAANNPTLIAISHITQQIFMKNPDFNVITPMDYGKFIVISIGTGNSKKEDKYNAKDSAKWGALDWMYNKGMTPLVNIFFHATSCIVDTNLSVFFQALDSQDNYLRIQTDTLKGATASLDNSTQKNLKDLIQIGEDLLKKPVGQVNVETGVYGPVDGKGTNEEALAKFAKRLSDERKQRIANMKYK</sequence>
<keyword evidence="5 7" id="KW-0443">Lipid metabolism</keyword>
<evidence type="ECO:0000256" key="2">
    <source>
        <dbReference type="ARBA" id="ARBA00022801"/>
    </source>
</evidence>
<accession>A0AAV8DD43</accession>
<protein>
    <recommendedName>
        <fullName evidence="8">Patatin</fullName>
        <ecNumber evidence="8">3.1.1.-</ecNumber>
    </recommendedName>
</protein>
<feature type="active site" description="Nucleophile" evidence="7">
    <location>
        <position position="72"/>
    </location>
</feature>
<evidence type="ECO:0000256" key="4">
    <source>
        <dbReference type="ARBA" id="ARBA00022963"/>
    </source>
</evidence>
<dbReference type="GO" id="GO:0004620">
    <property type="term" value="F:phospholipase activity"/>
    <property type="evidence" value="ECO:0007669"/>
    <property type="project" value="TreeGrafter"/>
</dbReference>
<dbReference type="FunFam" id="3.40.1090.10:FF:000005">
    <property type="entry name" value="Patatin"/>
    <property type="match status" value="1"/>
</dbReference>
<evidence type="ECO:0000256" key="7">
    <source>
        <dbReference type="PROSITE-ProRule" id="PRU01161"/>
    </source>
</evidence>
<dbReference type="GO" id="GO:0006952">
    <property type="term" value="P:defense response"/>
    <property type="evidence" value="ECO:0007669"/>
    <property type="project" value="UniProtKB-KW"/>
</dbReference>
<feature type="short sequence motif" description="GXSXG" evidence="7">
    <location>
        <begin position="70"/>
        <end position="74"/>
    </location>
</feature>
<gene>
    <name evidence="11" type="ORF">LUZ62_075159</name>
</gene>
<dbReference type="CDD" id="cd07214">
    <property type="entry name" value="Pat17_isozyme_like"/>
    <property type="match status" value="1"/>
</dbReference>
<keyword evidence="12" id="KW-1185">Reference proteome</keyword>
<dbReference type="Proteomes" id="UP001140206">
    <property type="component" value="Chromosome 4"/>
</dbReference>
<comment type="caution">
    <text evidence="11">The sequence shown here is derived from an EMBL/GenBank/DDBJ whole genome shotgun (WGS) entry which is preliminary data.</text>
</comment>
<comment type="function">
    <text evidence="6">Possesses non-specific lipolytic acyl hydrolase (LAH) activity. Hydrolyzes phospholipids as well as galactolipids. May play a role in disease resistance.</text>
</comment>
<feature type="region of interest" description="Disordered" evidence="9">
    <location>
        <begin position="1"/>
        <end position="21"/>
    </location>
</feature>
<evidence type="ECO:0000256" key="1">
    <source>
        <dbReference type="ARBA" id="ARBA00010240"/>
    </source>
</evidence>
<reference evidence="11" key="1">
    <citation type="submission" date="2022-08" db="EMBL/GenBank/DDBJ databases">
        <authorList>
            <person name="Marques A."/>
        </authorList>
    </citation>
    <scope>NUCLEOTIDE SEQUENCE</scope>
    <source>
        <strain evidence="11">RhyPub2mFocal</strain>
        <tissue evidence="11">Leaves</tissue>
    </source>
</reference>